<comment type="caution">
    <text evidence="2">The sequence shown here is derived from an EMBL/GenBank/DDBJ whole genome shotgun (WGS) entry which is preliminary data.</text>
</comment>
<protein>
    <submittedName>
        <fullName evidence="2">Pyridoxamine 5'-phosphate oxidase family protein</fullName>
    </submittedName>
</protein>
<proteinExistence type="predicted"/>
<organism evidence="2">
    <name type="scientific">Caldiarchaeum subterraneum</name>
    <dbReference type="NCBI Taxonomy" id="311458"/>
    <lineage>
        <taxon>Archaea</taxon>
        <taxon>Nitrososphaerota</taxon>
        <taxon>Candidatus Caldarchaeales</taxon>
        <taxon>Candidatus Caldarchaeaceae</taxon>
        <taxon>Candidatus Caldarchaeum</taxon>
    </lineage>
</organism>
<dbReference type="InterPro" id="IPR012349">
    <property type="entry name" value="Split_barrel_FMN-bd"/>
</dbReference>
<dbReference type="SUPFAM" id="SSF50475">
    <property type="entry name" value="FMN-binding split barrel"/>
    <property type="match status" value="1"/>
</dbReference>
<dbReference type="AlphaFoldDB" id="A0A7C5U7V5"/>
<reference evidence="2" key="1">
    <citation type="journal article" date="2020" name="mSystems">
        <title>Genome- and Community-Level Interaction Insights into Carbon Utilization and Element Cycling Functions of Hydrothermarchaeota in Hydrothermal Sediment.</title>
        <authorList>
            <person name="Zhou Z."/>
            <person name="Liu Y."/>
            <person name="Xu W."/>
            <person name="Pan J."/>
            <person name="Luo Z.H."/>
            <person name="Li M."/>
        </authorList>
    </citation>
    <scope>NUCLEOTIDE SEQUENCE [LARGE SCALE GENOMIC DNA]</scope>
    <source>
        <strain evidence="2">SpSt-1084</strain>
    </source>
</reference>
<evidence type="ECO:0000313" key="2">
    <source>
        <dbReference type="EMBL" id="HHR40509.1"/>
    </source>
</evidence>
<accession>A0A7C5U7V5</accession>
<dbReference type="InterPro" id="IPR011576">
    <property type="entry name" value="Pyridox_Oxase_N"/>
</dbReference>
<dbReference type="Gene3D" id="2.30.110.10">
    <property type="entry name" value="Electron Transport, Fmn-binding Protein, Chain A"/>
    <property type="match status" value="1"/>
</dbReference>
<dbReference type="Pfam" id="PF01243">
    <property type="entry name" value="PNPOx_N"/>
    <property type="match status" value="1"/>
</dbReference>
<evidence type="ECO:0000259" key="1">
    <source>
        <dbReference type="Pfam" id="PF01243"/>
    </source>
</evidence>
<gene>
    <name evidence="2" type="ORF">ENM42_01630</name>
</gene>
<sequence>MDVFTAAEEIMENALVSVLSYRTQSGRISSHPMLPLYSRERKKLYMTSSILFSKKAEHIKKNPKVGVLFSGRQFIKLPSYSALHLKGDARVIEDDLHDGWSWLVELWRKKEPYIESFIKQRVALPLFWERVIIEITPREMLLWKNGVLRNEPLRWKA</sequence>
<name>A0A7C5U7V5_CALS0</name>
<feature type="domain" description="Pyridoxamine 5'-phosphate oxidase N-terminal" evidence="1">
    <location>
        <begin position="24"/>
        <end position="143"/>
    </location>
</feature>
<dbReference type="EMBL" id="DRXS01000087">
    <property type="protein sequence ID" value="HHR40509.1"/>
    <property type="molecule type" value="Genomic_DNA"/>
</dbReference>